<accession>A0ACB9G6J0</accession>
<sequence>MARACTKATEAASELDDLDFRLEKYLVKVLGQGDKTFFWKDRWLCDSALKDMFPRLYSMESSKKCLVLDRVVAAGSNVEMWD</sequence>
<evidence type="ECO:0000313" key="1">
    <source>
        <dbReference type="EMBL" id="KAI3778675.1"/>
    </source>
</evidence>
<reference evidence="2" key="1">
    <citation type="journal article" date="2022" name="Mol. Ecol. Resour.">
        <title>The genomes of chicory, endive, great burdock and yacon provide insights into Asteraceae palaeo-polyploidization history and plant inulin production.</title>
        <authorList>
            <person name="Fan W."/>
            <person name="Wang S."/>
            <person name="Wang H."/>
            <person name="Wang A."/>
            <person name="Jiang F."/>
            <person name="Liu H."/>
            <person name="Zhao H."/>
            <person name="Xu D."/>
            <person name="Zhang Y."/>
        </authorList>
    </citation>
    <scope>NUCLEOTIDE SEQUENCE [LARGE SCALE GENOMIC DNA]</scope>
    <source>
        <strain evidence="2">cv. Punajuju</strain>
    </source>
</reference>
<keyword evidence="2" id="KW-1185">Reference proteome</keyword>
<dbReference type="EMBL" id="CM042010">
    <property type="protein sequence ID" value="KAI3778675.1"/>
    <property type="molecule type" value="Genomic_DNA"/>
</dbReference>
<reference evidence="1 2" key="2">
    <citation type="journal article" date="2022" name="Mol. Ecol. Resour.">
        <title>The genomes of chicory, endive, great burdock and yacon provide insights into Asteraceae paleo-polyploidization history and plant inulin production.</title>
        <authorList>
            <person name="Fan W."/>
            <person name="Wang S."/>
            <person name="Wang H."/>
            <person name="Wang A."/>
            <person name="Jiang F."/>
            <person name="Liu H."/>
            <person name="Zhao H."/>
            <person name="Xu D."/>
            <person name="Zhang Y."/>
        </authorList>
    </citation>
    <scope>NUCLEOTIDE SEQUENCE [LARGE SCALE GENOMIC DNA]</scope>
    <source>
        <strain evidence="2">cv. Punajuju</strain>
        <tissue evidence="1">Leaves</tissue>
    </source>
</reference>
<organism evidence="1 2">
    <name type="scientific">Cichorium intybus</name>
    <name type="common">Chicory</name>
    <dbReference type="NCBI Taxonomy" id="13427"/>
    <lineage>
        <taxon>Eukaryota</taxon>
        <taxon>Viridiplantae</taxon>
        <taxon>Streptophyta</taxon>
        <taxon>Embryophyta</taxon>
        <taxon>Tracheophyta</taxon>
        <taxon>Spermatophyta</taxon>
        <taxon>Magnoliopsida</taxon>
        <taxon>eudicotyledons</taxon>
        <taxon>Gunneridae</taxon>
        <taxon>Pentapetalae</taxon>
        <taxon>asterids</taxon>
        <taxon>campanulids</taxon>
        <taxon>Asterales</taxon>
        <taxon>Asteraceae</taxon>
        <taxon>Cichorioideae</taxon>
        <taxon>Cichorieae</taxon>
        <taxon>Cichoriinae</taxon>
        <taxon>Cichorium</taxon>
    </lineage>
</organism>
<comment type="caution">
    <text evidence="1">The sequence shown here is derived from an EMBL/GenBank/DDBJ whole genome shotgun (WGS) entry which is preliminary data.</text>
</comment>
<gene>
    <name evidence="1" type="ORF">L2E82_08058</name>
</gene>
<protein>
    <submittedName>
        <fullName evidence="1">Uncharacterized protein</fullName>
    </submittedName>
</protein>
<evidence type="ECO:0000313" key="2">
    <source>
        <dbReference type="Proteomes" id="UP001055811"/>
    </source>
</evidence>
<proteinExistence type="predicted"/>
<name>A0ACB9G6J0_CICIN</name>
<dbReference type="Proteomes" id="UP001055811">
    <property type="component" value="Linkage Group LG02"/>
</dbReference>